<dbReference type="NCBIfam" id="TIGR00229">
    <property type="entry name" value="sensory_box"/>
    <property type="match status" value="2"/>
</dbReference>
<dbReference type="InterPro" id="IPR000160">
    <property type="entry name" value="GGDEF_dom"/>
</dbReference>
<dbReference type="PROSITE" id="PS50112">
    <property type="entry name" value="PAS"/>
    <property type="match status" value="2"/>
</dbReference>
<sequence>MKIDKVVNALTHQFVTNDPLHQLFDAVNAISVQGYDEQRRVIYWNKGSEYLYGYNAQEAAGQKLEDLIIPTPMQDAVVSAHTNWLNNGTEIPAAEITLQRKNGTQVCVYSSHVMFINQYNIKQMYCIDIDLTDVKKAQGQAVFKEKMLETIFEAIPDLFFLMQEDGTIVDYHASNENNLYVNPDEFIGKSMFAVLPDEIAIKFQVNIAQALKQKVMVSFEYELRLSKGTVYFEARVNHVPQYEQVMVIVRDITEQHKSDELIRHQAYFDSLTLLPNRFLALDKLSKILKNADENKGNAAVCFLDLDDFKKINDSLGHEVGDKLLIEAAARLQRTIGDSGMVGRLGGDEFIVLLSDLTCAKSALRIVDKLLKNFREPFKIEGRELMVTLSAGIAMYPENGSSASDLLRNADTAMYQAKALGRNTYSFFAKQMNVVIQRRLSIEEQMSGALERNEFELYYQPQLDVKNKHIIGAEALLRWHNPELGNVTPDEFIPIAENTGLIVPIGKFVISQALHFLNEWQSTCECEQKYTMAVNLSPRQFRDEGLLRFIQNSLIDAEVNPESLEFEITEGVLMSCHTNVVDILTEITALGINLSMDDFGTGYSSLSYLREYPFNVLKIDRSFIDGIVLNNEDCNLVKAIIAMSHSLGLTVVAEGVETKEQHTLLNELGCDFMQGFYFSKPIPAKQFLDFSMNFDKK</sequence>
<accession>A0A0F9SBU3</accession>
<evidence type="ECO:0008006" key="5">
    <source>
        <dbReference type="Google" id="ProtNLM"/>
    </source>
</evidence>
<dbReference type="AlphaFoldDB" id="A0A0F9SBU3"/>
<organism evidence="4">
    <name type="scientific">marine sediment metagenome</name>
    <dbReference type="NCBI Taxonomy" id="412755"/>
    <lineage>
        <taxon>unclassified sequences</taxon>
        <taxon>metagenomes</taxon>
        <taxon>ecological metagenomes</taxon>
    </lineage>
</organism>
<dbReference type="InterPro" id="IPR013656">
    <property type="entry name" value="PAS_4"/>
</dbReference>
<reference evidence="4" key="1">
    <citation type="journal article" date="2015" name="Nature">
        <title>Complex archaea that bridge the gap between prokaryotes and eukaryotes.</title>
        <authorList>
            <person name="Spang A."/>
            <person name="Saw J.H."/>
            <person name="Jorgensen S.L."/>
            <person name="Zaremba-Niedzwiedzka K."/>
            <person name="Martijn J."/>
            <person name="Lind A.E."/>
            <person name="van Eijk R."/>
            <person name="Schleper C."/>
            <person name="Guy L."/>
            <person name="Ettema T.J."/>
        </authorList>
    </citation>
    <scope>NUCLEOTIDE SEQUENCE</scope>
</reference>
<dbReference type="InterPro" id="IPR035965">
    <property type="entry name" value="PAS-like_dom_sf"/>
</dbReference>
<dbReference type="Gene3D" id="3.20.20.450">
    <property type="entry name" value="EAL domain"/>
    <property type="match status" value="1"/>
</dbReference>
<dbReference type="SMART" id="SM00052">
    <property type="entry name" value="EAL"/>
    <property type="match status" value="1"/>
</dbReference>
<dbReference type="InterPro" id="IPR035919">
    <property type="entry name" value="EAL_sf"/>
</dbReference>
<dbReference type="InterPro" id="IPR052155">
    <property type="entry name" value="Biofilm_reg_signaling"/>
</dbReference>
<evidence type="ECO:0000313" key="4">
    <source>
        <dbReference type="EMBL" id="KKN64519.1"/>
    </source>
</evidence>
<dbReference type="SMART" id="SM00091">
    <property type="entry name" value="PAS"/>
    <property type="match status" value="2"/>
</dbReference>
<dbReference type="InterPro" id="IPR029787">
    <property type="entry name" value="Nucleotide_cyclase"/>
</dbReference>
<dbReference type="Pfam" id="PF00990">
    <property type="entry name" value="GGDEF"/>
    <property type="match status" value="1"/>
</dbReference>
<dbReference type="FunFam" id="3.30.70.270:FF:000001">
    <property type="entry name" value="Diguanylate cyclase domain protein"/>
    <property type="match status" value="1"/>
</dbReference>
<evidence type="ECO:0000259" key="2">
    <source>
        <dbReference type="PROSITE" id="PS50883"/>
    </source>
</evidence>
<dbReference type="InterPro" id="IPR001633">
    <property type="entry name" value="EAL_dom"/>
</dbReference>
<dbReference type="SUPFAM" id="SSF141868">
    <property type="entry name" value="EAL domain-like"/>
    <property type="match status" value="1"/>
</dbReference>
<dbReference type="Gene3D" id="3.30.450.20">
    <property type="entry name" value="PAS domain"/>
    <property type="match status" value="2"/>
</dbReference>
<dbReference type="PROSITE" id="PS50887">
    <property type="entry name" value="GGDEF"/>
    <property type="match status" value="1"/>
</dbReference>
<feature type="domain" description="PAS" evidence="1">
    <location>
        <begin position="144"/>
        <end position="214"/>
    </location>
</feature>
<dbReference type="CDD" id="cd01948">
    <property type="entry name" value="EAL"/>
    <property type="match status" value="1"/>
</dbReference>
<dbReference type="SUPFAM" id="SSF55785">
    <property type="entry name" value="PYP-like sensor domain (PAS domain)"/>
    <property type="match status" value="2"/>
</dbReference>
<evidence type="ECO:0000259" key="1">
    <source>
        <dbReference type="PROSITE" id="PS50112"/>
    </source>
</evidence>
<dbReference type="CDD" id="cd01949">
    <property type="entry name" value="GGDEF"/>
    <property type="match status" value="1"/>
</dbReference>
<name>A0A0F9SBU3_9ZZZZ</name>
<feature type="domain" description="EAL" evidence="2">
    <location>
        <begin position="438"/>
        <end position="694"/>
    </location>
</feature>
<feature type="domain" description="PAS" evidence="1">
    <location>
        <begin position="36"/>
        <end position="70"/>
    </location>
</feature>
<dbReference type="Pfam" id="PF00563">
    <property type="entry name" value="EAL"/>
    <property type="match status" value="1"/>
</dbReference>
<dbReference type="PANTHER" id="PTHR44757:SF2">
    <property type="entry name" value="BIOFILM ARCHITECTURE MAINTENANCE PROTEIN MBAA"/>
    <property type="match status" value="1"/>
</dbReference>
<dbReference type="InterPro" id="IPR013655">
    <property type="entry name" value="PAS_fold_3"/>
</dbReference>
<comment type="caution">
    <text evidence="4">The sequence shown here is derived from an EMBL/GenBank/DDBJ whole genome shotgun (WGS) entry which is preliminary data.</text>
</comment>
<dbReference type="InterPro" id="IPR000014">
    <property type="entry name" value="PAS"/>
</dbReference>
<evidence type="ECO:0000259" key="3">
    <source>
        <dbReference type="PROSITE" id="PS50887"/>
    </source>
</evidence>
<dbReference type="EMBL" id="LAZR01000552">
    <property type="protein sequence ID" value="KKN64519.1"/>
    <property type="molecule type" value="Genomic_DNA"/>
</dbReference>
<gene>
    <name evidence="4" type="ORF">LCGC14_0490600</name>
</gene>
<proteinExistence type="predicted"/>
<dbReference type="InterPro" id="IPR043128">
    <property type="entry name" value="Rev_trsase/Diguanyl_cyclase"/>
</dbReference>
<protein>
    <recommendedName>
        <fullName evidence="5">Diguanylate cyclase/phosphodiesterase with PAS/PAC sensor(S)</fullName>
    </recommendedName>
</protein>
<dbReference type="Gene3D" id="3.30.70.270">
    <property type="match status" value="1"/>
</dbReference>
<dbReference type="Pfam" id="PF08447">
    <property type="entry name" value="PAS_3"/>
    <property type="match status" value="1"/>
</dbReference>
<dbReference type="SMART" id="SM00267">
    <property type="entry name" value="GGDEF"/>
    <property type="match status" value="1"/>
</dbReference>
<dbReference type="Pfam" id="PF08448">
    <property type="entry name" value="PAS_4"/>
    <property type="match status" value="1"/>
</dbReference>
<dbReference type="NCBIfam" id="TIGR00254">
    <property type="entry name" value="GGDEF"/>
    <property type="match status" value="1"/>
</dbReference>
<dbReference type="PANTHER" id="PTHR44757">
    <property type="entry name" value="DIGUANYLATE CYCLASE DGCP"/>
    <property type="match status" value="1"/>
</dbReference>
<dbReference type="PROSITE" id="PS50883">
    <property type="entry name" value="EAL"/>
    <property type="match status" value="1"/>
</dbReference>
<feature type="domain" description="GGDEF" evidence="3">
    <location>
        <begin position="296"/>
        <end position="429"/>
    </location>
</feature>
<dbReference type="SUPFAM" id="SSF55073">
    <property type="entry name" value="Nucleotide cyclase"/>
    <property type="match status" value="1"/>
</dbReference>
<dbReference type="CDD" id="cd00130">
    <property type="entry name" value="PAS"/>
    <property type="match status" value="2"/>
</dbReference>